<name>A0A450T9P3_9GAMM</name>
<accession>A0A450T9P3</accession>
<feature type="compositionally biased region" description="Basic residues" evidence="1">
    <location>
        <begin position="168"/>
        <end position="182"/>
    </location>
</feature>
<dbReference type="EMBL" id="CAADEX010000126">
    <property type="protein sequence ID" value="VFJ63426.1"/>
    <property type="molecule type" value="Genomic_DNA"/>
</dbReference>
<sequence>MAFPARSHLAFPDAGDGMLLPINYRETAIALQSNPNIRADMSSYEEELHNQWVARKHRFHIHLSALPKYLSNLPTHLARFPNIPDGLPRSRASFPKAWTTFPSIRSTFPGPSASFPTAPESFPEPPESFPCLGKAVRDLRKAFPRSGKAFPGSRQACRRSGLAFPRSRKARYRRGAARRARRQPSGGEIRLFRNPGMLSDLPVKAARHRVNLAEASGKLSLSLLRAAGMFLGACRT</sequence>
<evidence type="ECO:0000256" key="1">
    <source>
        <dbReference type="SAM" id="MobiDB-lite"/>
    </source>
</evidence>
<organism evidence="2">
    <name type="scientific">Candidatus Kentrum sp. DK</name>
    <dbReference type="NCBI Taxonomy" id="2126562"/>
    <lineage>
        <taxon>Bacteria</taxon>
        <taxon>Pseudomonadati</taxon>
        <taxon>Pseudomonadota</taxon>
        <taxon>Gammaproteobacteria</taxon>
        <taxon>Candidatus Kentrum</taxon>
    </lineage>
</organism>
<protein>
    <submittedName>
        <fullName evidence="2">Uncharacterized protein</fullName>
    </submittedName>
</protein>
<evidence type="ECO:0000313" key="2">
    <source>
        <dbReference type="EMBL" id="VFJ63426.1"/>
    </source>
</evidence>
<reference evidence="2" key="1">
    <citation type="submission" date="2019-02" db="EMBL/GenBank/DDBJ databases">
        <authorList>
            <person name="Gruber-Vodicka R. H."/>
            <person name="Seah K. B. B."/>
        </authorList>
    </citation>
    <scope>NUCLEOTIDE SEQUENCE</scope>
    <source>
        <strain evidence="2">BECK_DK47</strain>
    </source>
</reference>
<dbReference type="AlphaFoldDB" id="A0A450T9P3"/>
<gene>
    <name evidence="2" type="ORF">BECKDK2373B_GA0170837_11261</name>
</gene>
<proteinExistence type="predicted"/>
<feature type="region of interest" description="Disordered" evidence="1">
    <location>
        <begin position="168"/>
        <end position="191"/>
    </location>
</feature>